<dbReference type="EMBL" id="JH692061">
    <property type="protein sequence ID" value="EIP89208.1"/>
    <property type="molecule type" value="Genomic_DNA"/>
</dbReference>
<feature type="compositionally biased region" description="Low complexity" evidence="1">
    <location>
        <begin position="63"/>
        <end position="72"/>
    </location>
</feature>
<feature type="compositionally biased region" description="Basic residues" evidence="1">
    <location>
        <begin position="32"/>
        <end position="53"/>
    </location>
</feature>
<organism evidence="2 3">
    <name type="scientific">Burkholderia humptydooensis MSMB43</name>
    <dbReference type="NCBI Taxonomy" id="441157"/>
    <lineage>
        <taxon>Bacteria</taxon>
        <taxon>Pseudomonadati</taxon>
        <taxon>Pseudomonadota</taxon>
        <taxon>Betaproteobacteria</taxon>
        <taxon>Burkholderiales</taxon>
        <taxon>Burkholderiaceae</taxon>
        <taxon>Burkholderia</taxon>
        <taxon>pseudomallei group</taxon>
    </lineage>
</organism>
<feature type="region of interest" description="Disordered" evidence="1">
    <location>
        <begin position="1"/>
        <end position="103"/>
    </location>
</feature>
<name>A0ABN0GAE3_9BURK</name>
<evidence type="ECO:0000313" key="2">
    <source>
        <dbReference type="EMBL" id="EIP89208.1"/>
    </source>
</evidence>
<proteinExistence type="predicted"/>
<reference evidence="3" key="1">
    <citation type="journal article" date="2012" name="J. Bacteriol.">
        <title>Revised Genome Sequence of Burkholderia thailandensis MSMB43 with Improved Annotation.</title>
        <authorList>
            <person name="Zhuo Y."/>
            <person name="Liu L."/>
            <person name="Wang Q."/>
            <person name="Liu X."/>
            <person name="Ren B."/>
            <person name="Liu M."/>
            <person name="Ni P."/>
            <person name="Cheng Y.Q."/>
            <person name="Zhang L."/>
        </authorList>
    </citation>
    <scope>NUCLEOTIDE SEQUENCE [LARGE SCALE GENOMIC DNA]</scope>
    <source>
        <strain evidence="3">MSMB43</strain>
    </source>
</reference>
<dbReference type="Proteomes" id="UP000004682">
    <property type="component" value="Unassembled WGS sequence"/>
</dbReference>
<gene>
    <name evidence="2" type="ORF">A33K_12787</name>
</gene>
<accession>A0ABN0GAE3</accession>
<keyword evidence="3" id="KW-1185">Reference proteome</keyword>
<evidence type="ECO:0000256" key="1">
    <source>
        <dbReference type="SAM" id="MobiDB-lite"/>
    </source>
</evidence>
<evidence type="ECO:0000313" key="3">
    <source>
        <dbReference type="Proteomes" id="UP000004682"/>
    </source>
</evidence>
<sequence length="103" mass="12027">MTRRARVSRSWGPRAATDGKRGARKIAPLFASRRRKPRGRARRVRRREPRRAGRCPLRASGLRSRSPIAPRSRPQDPLTPAVRPRNRFEEIPRFSRFPRPIAR</sequence>
<protein>
    <submittedName>
        <fullName evidence="2">Uncharacterized protein</fullName>
    </submittedName>
</protein>